<dbReference type="RefSeq" id="YP_214425.1">
    <property type="nucleotide sequence ID" value="NC_006883.2"/>
</dbReference>
<name>Q58MG1_BPPRM</name>
<dbReference type="KEGG" id="vg:3294383"/>
<proteinExistence type="predicted"/>
<protein>
    <submittedName>
        <fullName evidence="1">Uncharacterized protein</fullName>
    </submittedName>
</protein>
<dbReference type="EMBL" id="GU071092">
    <property type="protein sequence ID" value="ACY76074.1"/>
    <property type="molecule type" value="Genomic_DNA"/>
</dbReference>
<reference evidence="1 3" key="3">
    <citation type="journal article" date="2010" name="Environ. Microbiol.">
        <title>Genomic analysis of oceanic cyanobacterial myoviruses compared with T4-like myoviruses from diverse hosts and environments.</title>
        <authorList>
            <person name="Sullivan M.B."/>
            <person name="Huang K.H."/>
            <person name="Ignacio-Espinoza J.C."/>
            <person name="Berlin A.M."/>
            <person name="Kelly L."/>
            <person name="Weigele P.R."/>
            <person name="DeFrancesco A.S."/>
            <person name="Kern S.E."/>
            <person name="Thompson L.R."/>
            <person name="Young S."/>
            <person name="Yandava C."/>
            <person name="Fu R."/>
            <person name="Krastins B."/>
            <person name="Chase M."/>
            <person name="Sarracino D."/>
            <person name="Osburne M.S."/>
            <person name="Henn M.R."/>
            <person name="Chisholm S.W."/>
        </authorList>
    </citation>
    <scope>NUCLEOTIDE SEQUENCE [LARGE SCALE GENOMIC DNA]</scope>
</reference>
<reference evidence="2 4" key="2">
    <citation type="submission" date="2009-10" db="EMBL/GenBank/DDBJ databases">
        <title>The Genome Sequence of Prochlorococcus phage P-SSM2.</title>
        <authorList>
            <consortium name="The Broad Institute Genome Sequencing Platform"/>
            <person name="Henn M.R."/>
            <person name="Sullivan M.S."/>
            <person name="Osburne M.S."/>
            <person name="Levin J."/>
            <person name="Malboeuf C."/>
            <person name="Casali M."/>
            <person name="Russ C."/>
            <person name="Lennon N."/>
            <person name="Chapman S.B."/>
            <person name="Erlich R."/>
            <person name="Young S.K."/>
            <person name="Koehrsen M."/>
            <person name="Yandava C."/>
            <person name="Zeng Q."/>
            <person name="Alvarado L."/>
            <person name="Anderson S."/>
            <person name="Berlin A."/>
            <person name="Borenstein D."/>
            <person name="Chen Z."/>
            <person name="Engels R."/>
            <person name="Freedman E."/>
            <person name="Gellesch M."/>
            <person name="Goldberg J."/>
            <person name="Green L."/>
            <person name="Griggs A."/>
            <person name="Gujja S."/>
            <person name="Heilman E.R."/>
            <person name="Heiman D."/>
            <person name="Hepburn T."/>
            <person name="Howarth C."/>
            <person name="Jen D."/>
            <person name="Larson L."/>
            <person name="Lewis B."/>
            <person name="Mehta T."/>
            <person name="Park D."/>
            <person name="Pearson M."/>
            <person name="Richards J."/>
            <person name="Rizzolo K."/>
            <person name="Roberts A."/>
            <person name="Ryan E."/>
            <person name="Saif S."/>
            <person name="Shea T."/>
            <person name="Shenoy N."/>
            <person name="Sisk P."/>
            <person name="Stolte C."/>
            <person name="Sykes S."/>
            <person name="Walk T."/>
            <person name="White J."/>
            <person name="Yu Q."/>
            <person name="Coleman M.L."/>
            <person name="Huang K.H."/>
            <person name="Weigele P.R."/>
            <person name="DeFrancesco A.S."/>
            <person name="Kern S.E."/>
            <person name="Thompson L.R."/>
            <person name="Fu R."/>
            <person name="Hombeck B."/>
            <person name="Chisholm S.W."/>
            <person name="Haas B."/>
            <person name="Nusbaum C."/>
            <person name="Birren B."/>
        </authorList>
    </citation>
    <scope>NUCLEOTIDE SEQUENCE [LARGE SCALE GENOMIC DNA]</scope>
    <source>
        <strain evidence="2">P-SSM2</strain>
    </source>
</reference>
<evidence type="ECO:0000313" key="3">
    <source>
        <dbReference type="Proteomes" id="UP000000991"/>
    </source>
</evidence>
<evidence type="ECO:0000313" key="2">
    <source>
        <dbReference type="EMBL" id="ACY76074.1"/>
    </source>
</evidence>
<organism evidence="1 3">
    <name type="scientific">Prochlorococcus phage P-SSM2</name>
    <dbReference type="NCBI Taxonomy" id="268746"/>
    <lineage>
        <taxon>Viruses</taxon>
        <taxon>Duplodnaviria</taxon>
        <taxon>Heunggongvirae</taxon>
        <taxon>Uroviricota</taxon>
        <taxon>Caudoviricetes</taxon>
        <taxon>Pantevenvirales</taxon>
        <taxon>Kyanoviridae</taxon>
        <taxon>Salacisavirus</taxon>
        <taxon>Salacisavirus pssm2</taxon>
    </lineage>
</organism>
<dbReference type="GeneID" id="3294383"/>
<accession>Q58MG1</accession>
<dbReference type="Proteomes" id="UP000013923">
    <property type="component" value="Genome"/>
</dbReference>
<gene>
    <name evidence="2" type="ORF">PCMG_00198</name>
    <name evidence="1" type="ORF">PSSM2_193</name>
</gene>
<dbReference type="Proteomes" id="UP000000991">
    <property type="component" value="Segment"/>
</dbReference>
<evidence type="ECO:0000313" key="1">
    <source>
        <dbReference type="EMBL" id="AAX44571.1"/>
    </source>
</evidence>
<keyword evidence="3" id="KW-1185">Reference proteome</keyword>
<reference evidence="1 3" key="1">
    <citation type="journal article" date="2005" name="PLoS Biol.">
        <title>Three Prochlorococcus cyanophage genomes: signature features and ecological interpretations.</title>
        <authorList>
            <person name="Sullivan M.B."/>
            <person name="Coleman M.L."/>
            <person name="Weigele P."/>
            <person name="Rohwer F."/>
            <person name="Chisholm S.W."/>
        </authorList>
    </citation>
    <scope>NUCLEOTIDE SEQUENCE</scope>
</reference>
<evidence type="ECO:0000313" key="4">
    <source>
        <dbReference type="Proteomes" id="UP000013923"/>
    </source>
</evidence>
<organismHost>
    <name type="scientific">Prochlorococcus</name>
    <dbReference type="NCBI Taxonomy" id="1218"/>
</organismHost>
<sequence length="67" mass="7827">MNNLIDQLIIEFKKLKGVKGNIFENFLSFVHLCLTGNKDDKYKVKKTQILEYIVANRQSIKSKLIQN</sequence>
<dbReference type="EMBL" id="AY939844">
    <property type="protein sequence ID" value="AAX44571.1"/>
    <property type="molecule type" value="Genomic_DNA"/>
</dbReference>